<keyword evidence="3" id="KW-1185">Reference proteome</keyword>
<dbReference type="AlphaFoldDB" id="A0AAD5XA10"/>
<protein>
    <submittedName>
        <fullName evidence="2">Uncharacterized protein</fullName>
    </submittedName>
</protein>
<evidence type="ECO:0000256" key="1">
    <source>
        <dbReference type="SAM" id="MobiDB-lite"/>
    </source>
</evidence>
<feature type="region of interest" description="Disordered" evidence="1">
    <location>
        <begin position="455"/>
        <end position="533"/>
    </location>
</feature>
<feature type="compositionally biased region" description="Low complexity" evidence="1">
    <location>
        <begin position="455"/>
        <end position="474"/>
    </location>
</feature>
<evidence type="ECO:0000313" key="3">
    <source>
        <dbReference type="Proteomes" id="UP001212841"/>
    </source>
</evidence>
<reference evidence="2" key="1">
    <citation type="submission" date="2020-05" db="EMBL/GenBank/DDBJ databases">
        <title>Phylogenomic resolution of chytrid fungi.</title>
        <authorList>
            <person name="Stajich J.E."/>
            <person name="Amses K."/>
            <person name="Simmons R."/>
            <person name="Seto K."/>
            <person name="Myers J."/>
            <person name="Bonds A."/>
            <person name="Quandt C.A."/>
            <person name="Barry K."/>
            <person name="Liu P."/>
            <person name="Grigoriev I."/>
            <person name="Longcore J.E."/>
            <person name="James T.Y."/>
        </authorList>
    </citation>
    <scope>NUCLEOTIDE SEQUENCE</scope>
    <source>
        <strain evidence="2">JEL0318</strain>
    </source>
</reference>
<feature type="compositionally biased region" description="Low complexity" evidence="1">
    <location>
        <begin position="502"/>
        <end position="521"/>
    </location>
</feature>
<gene>
    <name evidence="2" type="ORF">HK097_002326</name>
</gene>
<feature type="region of interest" description="Disordered" evidence="1">
    <location>
        <begin position="63"/>
        <end position="104"/>
    </location>
</feature>
<evidence type="ECO:0000313" key="2">
    <source>
        <dbReference type="EMBL" id="KAJ3056948.1"/>
    </source>
</evidence>
<accession>A0AAD5XA10</accession>
<feature type="compositionally biased region" description="Low complexity" evidence="1">
    <location>
        <begin position="72"/>
        <end position="89"/>
    </location>
</feature>
<name>A0AAD5XA10_9FUNG</name>
<feature type="region of interest" description="Disordered" evidence="1">
    <location>
        <begin position="548"/>
        <end position="571"/>
    </location>
</feature>
<proteinExistence type="predicted"/>
<dbReference type="Proteomes" id="UP001212841">
    <property type="component" value="Unassembled WGS sequence"/>
</dbReference>
<dbReference type="EMBL" id="JADGJD010000015">
    <property type="protein sequence ID" value="KAJ3056948.1"/>
    <property type="molecule type" value="Genomic_DNA"/>
</dbReference>
<organism evidence="2 3">
    <name type="scientific">Rhizophlyctis rosea</name>
    <dbReference type="NCBI Taxonomy" id="64517"/>
    <lineage>
        <taxon>Eukaryota</taxon>
        <taxon>Fungi</taxon>
        <taxon>Fungi incertae sedis</taxon>
        <taxon>Chytridiomycota</taxon>
        <taxon>Chytridiomycota incertae sedis</taxon>
        <taxon>Chytridiomycetes</taxon>
        <taxon>Rhizophlyctidales</taxon>
        <taxon>Rhizophlyctidaceae</taxon>
        <taxon>Rhizophlyctis</taxon>
    </lineage>
</organism>
<feature type="compositionally biased region" description="Acidic residues" evidence="1">
    <location>
        <begin position="551"/>
        <end position="571"/>
    </location>
</feature>
<comment type="caution">
    <text evidence="2">The sequence shown here is derived from an EMBL/GenBank/DDBJ whole genome shotgun (WGS) entry which is preliminary data.</text>
</comment>
<sequence length="571" mass="60394">MFLFKAAVVAAMLRRGPATASSYTPRSAASSPFADVAFAGAGPAGFKPAPAFDPSWMAGKTAAGRGAGAGAAGATAAKPSPTPKTSRTSNPPPPPPPGNADLSPRIPPMLSAICLAILANKANAIRRERQRRLQIAALSVNSSMALTGMATAAEKKVLLKGLDVKLMELVKGADSVPVNAEEANKQKEALIPVEAVVAAGHLLQRWTGRDRVKCVGKKIKVLPRIGTTRSHHDPILMDESDEEVLSSLNEQYPPLLDIVGGGPCILSESAIETAVVLSMAPAQPMPSIVPHPAALTKHIFTHLTDTASTLATQILTLVTSWITDTSATLTKSLLPSELQEEINFLSEYIRLCVQAEQVLQLPLMFPGEYEVDAEGGVTGLKRPVGVFVVRMLARGVVGGVVGLAMYIGLGRRHLPVEDENTHASDSDEYGGDDVLAAMDGEVEGGVPVRVVPLESHQGARSVSSSSGYLSTSPSREAEKRPSVYDLKAAASTLPSPPPTPAPGATHSFPSSNSSESQYSSSDETEEILRSRRIRLPDRLMRVEYEMFVAESGDEGDGEEDEDFDEDGVDAW</sequence>